<dbReference type="GO" id="GO:0016042">
    <property type="term" value="P:lipid catabolic process"/>
    <property type="evidence" value="ECO:0007669"/>
    <property type="project" value="InterPro"/>
</dbReference>
<gene>
    <name evidence="3" type="ORF">NCTC11179_01277</name>
</gene>
<dbReference type="Proteomes" id="UP000255024">
    <property type="component" value="Unassembled WGS sequence"/>
</dbReference>
<dbReference type="Pfam" id="PF00326">
    <property type="entry name" value="Peptidase_S9"/>
    <property type="match status" value="1"/>
</dbReference>
<evidence type="ECO:0000259" key="2">
    <source>
        <dbReference type="Pfam" id="PF00326"/>
    </source>
</evidence>
<sequence>MKRIPKTLLLLLFLFMSGWFIACSNDDTTPSPNPSAYVSEESYTLDQLEEASSIKIMTYQMPGIRGQEVQATALVFYPNSPKPADGWRIVMWAHGTVGVSDDCAPSNKPISANFKVSLKRILQEGYVVVAPDYEGLGTPGIHPYLNLKSEALSCIYAVHALKQKYSDDFQGDWISSGQSQGGQASLGVAEYASGNASYKGAIAGAPGSNLGKIILEVAPNALRALEAQENKANPPIPLEERNSVVTYATLLAYGALSGVGLKAEHPFFDYTIMFKRRSKAFASLAEGSNGDDGLCLDGIRNAYKADIIQFMREDESHKVMDYPGINEEAFQSNNIIKTSIAANQPGTKRLDKPILVIQGTADTNVPYTITQELVDQLKELGSPQVELLLVKGASHTQAIVQSTDQLIAFVKKYLPSK</sequence>
<evidence type="ECO:0000313" key="4">
    <source>
        <dbReference type="Proteomes" id="UP000255024"/>
    </source>
</evidence>
<dbReference type="SUPFAM" id="SSF53474">
    <property type="entry name" value="alpha/beta-Hydrolases"/>
    <property type="match status" value="1"/>
</dbReference>
<dbReference type="PIRSF" id="PIRSF029171">
    <property type="entry name" value="Esterase_LipA"/>
    <property type="match status" value="1"/>
</dbReference>
<evidence type="ECO:0000313" key="3">
    <source>
        <dbReference type="EMBL" id="STZ27741.1"/>
    </source>
</evidence>
<keyword evidence="1" id="KW-0732">Signal</keyword>
<dbReference type="GO" id="GO:0004806">
    <property type="term" value="F:triacylglycerol lipase activity"/>
    <property type="evidence" value="ECO:0007669"/>
    <property type="project" value="InterPro"/>
</dbReference>
<feature type="chain" id="PRO_5016688866" evidence="1">
    <location>
        <begin position="23"/>
        <end position="417"/>
    </location>
</feature>
<dbReference type="Gene3D" id="3.40.50.1820">
    <property type="entry name" value="alpha/beta hydrolase"/>
    <property type="match status" value="2"/>
</dbReference>
<feature type="domain" description="Peptidase S9 prolyl oligopeptidase catalytic" evidence="2">
    <location>
        <begin position="339"/>
        <end position="414"/>
    </location>
</feature>
<protein>
    <submittedName>
        <fullName evidence="3">Prolyl oligopeptidase family</fullName>
    </submittedName>
</protein>
<evidence type="ECO:0000256" key="1">
    <source>
        <dbReference type="SAM" id="SignalP"/>
    </source>
</evidence>
<dbReference type="PANTHER" id="PTHR34853">
    <property type="match status" value="1"/>
</dbReference>
<dbReference type="RefSeq" id="WP_115090618.1">
    <property type="nucleotide sequence ID" value="NZ_CP068107.1"/>
</dbReference>
<dbReference type="GO" id="GO:0008236">
    <property type="term" value="F:serine-type peptidase activity"/>
    <property type="evidence" value="ECO:0007669"/>
    <property type="project" value="InterPro"/>
</dbReference>
<dbReference type="GO" id="GO:0006508">
    <property type="term" value="P:proteolysis"/>
    <property type="evidence" value="ECO:0007669"/>
    <property type="project" value="InterPro"/>
</dbReference>
<dbReference type="AlphaFoldDB" id="A0A378RN84"/>
<reference evidence="3 4" key="1">
    <citation type="submission" date="2018-06" db="EMBL/GenBank/DDBJ databases">
        <authorList>
            <consortium name="Pathogen Informatics"/>
            <person name="Doyle S."/>
        </authorList>
    </citation>
    <scope>NUCLEOTIDE SEQUENCE [LARGE SCALE GENOMIC DNA]</scope>
    <source>
        <strain evidence="3 4">NCTC11179</strain>
    </source>
</reference>
<dbReference type="PANTHER" id="PTHR34853:SF1">
    <property type="entry name" value="LIPASE 5"/>
    <property type="match status" value="1"/>
</dbReference>
<feature type="signal peptide" evidence="1">
    <location>
        <begin position="1"/>
        <end position="22"/>
    </location>
</feature>
<dbReference type="InterPro" id="IPR029058">
    <property type="entry name" value="AB_hydrolase_fold"/>
</dbReference>
<dbReference type="PROSITE" id="PS51257">
    <property type="entry name" value="PROKAR_LIPOPROTEIN"/>
    <property type="match status" value="1"/>
</dbReference>
<name>A0A378RN84_MYROD</name>
<organism evidence="3 4">
    <name type="scientific">Myroides odoratus</name>
    <name type="common">Flavobacterium odoratum</name>
    <dbReference type="NCBI Taxonomy" id="256"/>
    <lineage>
        <taxon>Bacteria</taxon>
        <taxon>Pseudomonadati</taxon>
        <taxon>Bacteroidota</taxon>
        <taxon>Flavobacteriia</taxon>
        <taxon>Flavobacteriales</taxon>
        <taxon>Flavobacteriaceae</taxon>
        <taxon>Myroides</taxon>
    </lineage>
</organism>
<dbReference type="InterPro" id="IPR005152">
    <property type="entry name" value="Lipase_secreted"/>
</dbReference>
<accession>A0A378RN84</accession>
<dbReference type="InterPro" id="IPR001375">
    <property type="entry name" value="Peptidase_S9_cat"/>
</dbReference>
<keyword evidence="4" id="KW-1185">Reference proteome</keyword>
<proteinExistence type="predicted"/>
<dbReference type="EMBL" id="UGQL01000001">
    <property type="protein sequence ID" value="STZ27741.1"/>
    <property type="molecule type" value="Genomic_DNA"/>
</dbReference>